<dbReference type="Pfam" id="PF21787">
    <property type="entry name" value="TNP-like_RNaseH_N"/>
    <property type="match status" value="1"/>
</dbReference>
<comment type="caution">
    <text evidence="2">The sequence shown here is derived from an EMBL/GenBank/DDBJ whole genome shotgun (WGS) entry which is preliminary data.</text>
</comment>
<dbReference type="OrthoDB" id="7617100at2759"/>
<protein>
    <recommendedName>
        <fullName evidence="1">Transposable element P transposase-like RNase H domain-containing protein</fullName>
    </recommendedName>
</protein>
<reference evidence="2" key="1">
    <citation type="submission" date="2019-08" db="EMBL/GenBank/DDBJ databases">
        <title>The genome of the North American firefly Photinus pyralis.</title>
        <authorList>
            <consortium name="Photinus pyralis genome working group"/>
            <person name="Fallon T.R."/>
            <person name="Sander Lower S.E."/>
            <person name="Weng J.-K."/>
        </authorList>
    </citation>
    <scope>NUCLEOTIDE SEQUENCE</scope>
    <source>
        <strain evidence="2">TRF0915ILg1</strain>
        <tissue evidence="2">Whole body</tissue>
    </source>
</reference>
<name>A0A8K0DE03_IGNLU</name>
<feature type="domain" description="Transposable element P transposase-like RNase H" evidence="1">
    <location>
        <begin position="4"/>
        <end position="39"/>
    </location>
</feature>
<evidence type="ECO:0000259" key="1">
    <source>
        <dbReference type="Pfam" id="PF21787"/>
    </source>
</evidence>
<gene>
    <name evidence="2" type="ORF">ILUMI_04686</name>
</gene>
<organism evidence="2 3">
    <name type="scientific">Ignelater luminosus</name>
    <name type="common">Cucubano</name>
    <name type="synonym">Pyrophorus luminosus</name>
    <dbReference type="NCBI Taxonomy" id="2038154"/>
    <lineage>
        <taxon>Eukaryota</taxon>
        <taxon>Metazoa</taxon>
        <taxon>Ecdysozoa</taxon>
        <taxon>Arthropoda</taxon>
        <taxon>Hexapoda</taxon>
        <taxon>Insecta</taxon>
        <taxon>Pterygota</taxon>
        <taxon>Neoptera</taxon>
        <taxon>Endopterygota</taxon>
        <taxon>Coleoptera</taxon>
        <taxon>Polyphaga</taxon>
        <taxon>Elateriformia</taxon>
        <taxon>Elateroidea</taxon>
        <taxon>Elateridae</taxon>
        <taxon>Agrypninae</taxon>
        <taxon>Pyrophorini</taxon>
        <taxon>Ignelater</taxon>
    </lineage>
</organism>
<evidence type="ECO:0000313" key="3">
    <source>
        <dbReference type="Proteomes" id="UP000801492"/>
    </source>
</evidence>
<keyword evidence="3" id="KW-1185">Reference proteome</keyword>
<dbReference type="EMBL" id="VTPC01001572">
    <property type="protein sequence ID" value="KAF2901503.1"/>
    <property type="molecule type" value="Genomic_DNA"/>
</dbReference>
<dbReference type="AlphaFoldDB" id="A0A8K0DE03"/>
<sequence>MDSLGRQCVVLFDEITLKRELDYNKHSDYREGFEDFGKLGRTAKFGNQGLHNMHVRLQSPVEQSNCEYEAAELLELEELNIDSSRIPEDDEGSNKIGFEKAQQTDIADVAGYF</sequence>
<accession>A0A8K0DE03</accession>
<dbReference type="InterPro" id="IPR048365">
    <property type="entry name" value="TNP-like_RNaseH_N"/>
</dbReference>
<evidence type="ECO:0000313" key="2">
    <source>
        <dbReference type="EMBL" id="KAF2901503.1"/>
    </source>
</evidence>
<proteinExistence type="predicted"/>
<dbReference type="Proteomes" id="UP000801492">
    <property type="component" value="Unassembled WGS sequence"/>
</dbReference>